<protein>
    <submittedName>
        <fullName evidence="2">Uncharacterized protein</fullName>
    </submittedName>
</protein>
<organism evidence="2 3">
    <name type="scientific">Penicillium polonicum</name>
    <dbReference type="NCBI Taxonomy" id="60169"/>
    <lineage>
        <taxon>Eukaryota</taxon>
        <taxon>Fungi</taxon>
        <taxon>Dikarya</taxon>
        <taxon>Ascomycota</taxon>
        <taxon>Pezizomycotina</taxon>
        <taxon>Eurotiomycetes</taxon>
        <taxon>Eurotiomycetidae</taxon>
        <taxon>Eurotiales</taxon>
        <taxon>Aspergillaceae</taxon>
        <taxon>Penicillium</taxon>
    </lineage>
</organism>
<dbReference type="Proteomes" id="UP000191408">
    <property type="component" value="Unassembled WGS sequence"/>
</dbReference>
<reference evidence="3" key="1">
    <citation type="journal article" date="2017" name="Nat. Microbiol.">
        <title>Global analysis of biosynthetic gene clusters reveals vast potential of secondary metabolite production in Penicillium species.</title>
        <authorList>
            <person name="Nielsen J.C."/>
            <person name="Grijseels S."/>
            <person name="Prigent S."/>
            <person name="Ji B."/>
            <person name="Dainat J."/>
            <person name="Nielsen K.F."/>
            <person name="Frisvad J.C."/>
            <person name="Workman M."/>
            <person name="Nielsen J."/>
        </authorList>
    </citation>
    <scope>NUCLEOTIDE SEQUENCE [LARGE SCALE GENOMIC DNA]</scope>
    <source>
        <strain evidence="3">IBT 4502</strain>
    </source>
</reference>
<keyword evidence="3" id="KW-1185">Reference proteome</keyword>
<evidence type="ECO:0000313" key="2">
    <source>
        <dbReference type="EMBL" id="OQD60664.1"/>
    </source>
</evidence>
<accession>A0A1V6N7L2</accession>
<evidence type="ECO:0000313" key="3">
    <source>
        <dbReference type="Proteomes" id="UP000191408"/>
    </source>
</evidence>
<feature type="region of interest" description="Disordered" evidence="1">
    <location>
        <begin position="216"/>
        <end position="235"/>
    </location>
</feature>
<sequence length="331" mass="36717">MSKYACHLYNELMAMTQGSDRMQTAFLEIPKFDKMKRSDFNLASECVKEYQRQYHMLAGFKAAPHPAHVLSEVLQNLELEVKKVQFIREEVASLEPKKLDLDKVSPMQSTTTPAEVAEAMEEVVMEVTEMAEVVTTAVTTTTSSNPTSCLHTTSQCVTKSRETISIESPPVPISQEATATTTPIPNRYHDPQERHLAVEYEKQDRDIRRAAARAKAEETGGNNLTEGGGQGFAGPGERAMAVTDDVTTIVTADSSTALTTDSSNDATADEIMTMDRVDVDEPFLHDGEPLHAMDVELPSTYNQAMRGRFWDQWHDAMQNNLMTSQLRAHGA</sequence>
<dbReference type="EMBL" id="MDYM01000021">
    <property type="protein sequence ID" value="OQD60664.1"/>
    <property type="molecule type" value="Genomic_DNA"/>
</dbReference>
<gene>
    <name evidence="2" type="ORF">PENPOL_c021G07223</name>
</gene>
<evidence type="ECO:0000256" key="1">
    <source>
        <dbReference type="SAM" id="MobiDB-lite"/>
    </source>
</evidence>
<proteinExistence type="predicted"/>
<comment type="caution">
    <text evidence="2">The sequence shown here is derived from an EMBL/GenBank/DDBJ whole genome shotgun (WGS) entry which is preliminary data.</text>
</comment>
<name>A0A1V6N7L2_PENPO</name>
<dbReference type="AlphaFoldDB" id="A0A1V6N7L2"/>